<keyword evidence="2" id="KW-1185">Reference proteome</keyword>
<reference evidence="1" key="1">
    <citation type="journal article" date="2023" name="Mol. Biol. Evol.">
        <title>Third-Generation Sequencing Reveals the Adaptive Role of the Epigenome in Three Deep-Sea Polychaetes.</title>
        <authorList>
            <person name="Perez M."/>
            <person name="Aroh O."/>
            <person name="Sun Y."/>
            <person name="Lan Y."/>
            <person name="Juniper S.K."/>
            <person name="Young C.R."/>
            <person name="Angers B."/>
            <person name="Qian P.Y."/>
        </authorList>
    </citation>
    <scope>NUCLEOTIDE SEQUENCE</scope>
    <source>
        <strain evidence="1">P08H-3</strain>
    </source>
</reference>
<sequence length="82" mass="9578">MMTRNLCRDFEYNLARNVKQNSKAFWRYCESKMKNRSKLGDLKTADGKLTGDDETKAELLNSFFVSVFTHENTDVPVLEDKH</sequence>
<organism evidence="1 2">
    <name type="scientific">Paralvinella palmiformis</name>
    <dbReference type="NCBI Taxonomy" id="53620"/>
    <lineage>
        <taxon>Eukaryota</taxon>
        <taxon>Metazoa</taxon>
        <taxon>Spiralia</taxon>
        <taxon>Lophotrochozoa</taxon>
        <taxon>Annelida</taxon>
        <taxon>Polychaeta</taxon>
        <taxon>Sedentaria</taxon>
        <taxon>Canalipalpata</taxon>
        <taxon>Terebellida</taxon>
        <taxon>Terebelliformia</taxon>
        <taxon>Alvinellidae</taxon>
        <taxon>Paralvinella</taxon>
    </lineage>
</organism>
<gene>
    <name evidence="1" type="ORF">LSH36_12g13018</name>
</gene>
<dbReference type="EMBL" id="JAODUP010000012">
    <property type="protein sequence ID" value="KAK2169105.1"/>
    <property type="molecule type" value="Genomic_DNA"/>
</dbReference>
<dbReference type="PANTHER" id="PTHR33395:SF22">
    <property type="entry name" value="REVERSE TRANSCRIPTASE DOMAIN-CONTAINING PROTEIN"/>
    <property type="match status" value="1"/>
</dbReference>
<evidence type="ECO:0000313" key="1">
    <source>
        <dbReference type="EMBL" id="KAK2169105.1"/>
    </source>
</evidence>
<dbReference type="AlphaFoldDB" id="A0AAD9NGF3"/>
<dbReference type="Proteomes" id="UP001208570">
    <property type="component" value="Unassembled WGS sequence"/>
</dbReference>
<dbReference type="PANTHER" id="PTHR33395">
    <property type="entry name" value="TRANSCRIPTASE, PUTATIVE-RELATED-RELATED"/>
    <property type="match status" value="1"/>
</dbReference>
<comment type="caution">
    <text evidence="1">The sequence shown here is derived from an EMBL/GenBank/DDBJ whole genome shotgun (WGS) entry which is preliminary data.</text>
</comment>
<accession>A0AAD9NGF3</accession>
<protein>
    <submittedName>
        <fullName evidence="1">Uncharacterized protein</fullName>
    </submittedName>
</protein>
<proteinExistence type="predicted"/>
<name>A0AAD9NGF3_9ANNE</name>
<evidence type="ECO:0000313" key="2">
    <source>
        <dbReference type="Proteomes" id="UP001208570"/>
    </source>
</evidence>